<reference evidence="1" key="2">
    <citation type="submission" date="2014-06" db="EMBL/GenBank/DDBJ databases">
        <title>The complete genome of Blastobotrys (Arxula) adeninivorans LS3 - a yeast of biotechnological interest.</title>
        <authorList>
            <person name="Kunze G."/>
            <person name="Gaillardin C."/>
            <person name="Czernicka M."/>
            <person name="Durrens P."/>
            <person name="Martin T."/>
            <person name="Boer E."/>
            <person name="Gabaldon T."/>
            <person name="Cruz J."/>
            <person name="Talla E."/>
            <person name="Marck C."/>
            <person name="Goffeau A."/>
            <person name="Barbe V."/>
            <person name="Baret P."/>
            <person name="Baronian K."/>
            <person name="Beier S."/>
            <person name="Bleykasten C."/>
            <person name="Bode R."/>
            <person name="Casaregola S."/>
            <person name="Despons L."/>
            <person name="Fairhead C."/>
            <person name="Giersberg M."/>
            <person name="Gierski P."/>
            <person name="Hahnel U."/>
            <person name="Hartmann A."/>
            <person name="Jankowska D."/>
            <person name="Jubin C."/>
            <person name="Jung P."/>
            <person name="Lafontaine I."/>
            <person name="Leh-Louis V."/>
            <person name="Lemaire M."/>
            <person name="Marcet-Houben M."/>
            <person name="Mascher M."/>
            <person name="Morel G."/>
            <person name="Richard G.-F."/>
            <person name="Riechen J."/>
            <person name="Sacerdot C."/>
            <person name="Sarkar A."/>
            <person name="Savel G."/>
            <person name="Schacherer J."/>
            <person name="Sherman D."/>
            <person name="Straub M.-L."/>
            <person name="Stein N."/>
            <person name="Thierry A."/>
            <person name="Trautwein-Schult A."/>
            <person name="Westhof E."/>
            <person name="Worch S."/>
            <person name="Dujon B."/>
            <person name="Souciet J.-L."/>
            <person name="Wincker P."/>
            <person name="Scholz U."/>
            <person name="Neuveglise N."/>
        </authorList>
    </citation>
    <scope>NUCLEOTIDE SEQUENCE</scope>
    <source>
        <strain evidence="1">LS3</strain>
    </source>
</reference>
<organism evidence="1">
    <name type="scientific">Blastobotrys adeninivorans</name>
    <name type="common">Yeast</name>
    <name type="synonym">Arxula adeninivorans</name>
    <dbReference type="NCBI Taxonomy" id="409370"/>
    <lineage>
        <taxon>Eukaryota</taxon>
        <taxon>Fungi</taxon>
        <taxon>Dikarya</taxon>
        <taxon>Ascomycota</taxon>
        <taxon>Saccharomycotina</taxon>
        <taxon>Dipodascomycetes</taxon>
        <taxon>Dipodascales</taxon>
        <taxon>Trichomonascaceae</taxon>
        <taxon>Blastobotrys</taxon>
    </lineage>
</organism>
<sequence>MITSFNPVSQIISREIDWAYALAASGYYAFWRLLSEMAVWRDAVCDGEHVGALIAHEGLNNIRCIGAAAAVLISQTAYTAAAALSAQNAAASGWQCLKDMGTINTHGKDKLRLRTASKQRSVESQAGMTMLSPSDPMYAQAIQDVSKGEYEYYFNVCYAETI</sequence>
<name>A0A060T1F2_BLAAD</name>
<accession>A0A060T1F2</accession>
<dbReference type="EMBL" id="HG937691">
    <property type="protein sequence ID" value="CDP33031.1"/>
    <property type="molecule type" value="Genomic_DNA"/>
</dbReference>
<reference evidence="1" key="1">
    <citation type="submission" date="2014-02" db="EMBL/GenBank/DDBJ databases">
        <authorList>
            <person name="Genoscope - CEA"/>
        </authorList>
    </citation>
    <scope>NUCLEOTIDE SEQUENCE</scope>
    <source>
        <strain evidence="1">LS3</strain>
    </source>
</reference>
<gene>
    <name evidence="1" type="ORF">GNLVRS02_ARAD1A00198g</name>
</gene>
<proteinExistence type="predicted"/>
<protein>
    <submittedName>
        <fullName evidence="1">ARAD1A00198p</fullName>
    </submittedName>
</protein>
<dbReference type="AlphaFoldDB" id="A0A060T1F2"/>
<evidence type="ECO:0000313" key="1">
    <source>
        <dbReference type="EMBL" id="CDP33031.1"/>
    </source>
</evidence>